<dbReference type="GO" id="GO:0000978">
    <property type="term" value="F:RNA polymerase II cis-regulatory region sequence-specific DNA binding"/>
    <property type="evidence" value="ECO:0007669"/>
    <property type="project" value="TreeGrafter"/>
</dbReference>
<reference evidence="6" key="1">
    <citation type="submission" date="2019-07" db="EMBL/GenBank/DDBJ databases">
        <title>Hyphodiscus hymeniophilus genome sequencing and assembly.</title>
        <authorList>
            <person name="Kramer G."/>
            <person name="Nodwell J."/>
        </authorList>
    </citation>
    <scope>NUCLEOTIDE SEQUENCE</scope>
    <source>
        <strain evidence="6">ATCC 34498</strain>
    </source>
</reference>
<proteinExistence type="predicted"/>
<dbReference type="CDD" id="cd12148">
    <property type="entry name" value="fungal_TF_MHR"/>
    <property type="match status" value="1"/>
</dbReference>
<dbReference type="Pfam" id="PF04082">
    <property type="entry name" value="Fungal_trans"/>
    <property type="match status" value="1"/>
</dbReference>
<evidence type="ECO:0000313" key="6">
    <source>
        <dbReference type="EMBL" id="KAG0646782.1"/>
    </source>
</evidence>
<evidence type="ECO:0000313" key="7">
    <source>
        <dbReference type="Proteomes" id="UP000785200"/>
    </source>
</evidence>
<feature type="region of interest" description="Disordered" evidence="4">
    <location>
        <begin position="117"/>
        <end position="154"/>
    </location>
</feature>
<dbReference type="GO" id="GO:0008270">
    <property type="term" value="F:zinc ion binding"/>
    <property type="evidence" value="ECO:0007669"/>
    <property type="project" value="InterPro"/>
</dbReference>
<dbReference type="CDD" id="cd00067">
    <property type="entry name" value="GAL4"/>
    <property type="match status" value="1"/>
</dbReference>
<organism evidence="6 7">
    <name type="scientific">Hyphodiscus hymeniophilus</name>
    <dbReference type="NCBI Taxonomy" id="353542"/>
    <lineage>
        <taxon>Eukaryota</taxon>
        <taxon>Fungi</taxon>
        <taxon>Dikarya</taxon>
        <taxon>Ascomycota</taxon>
        <taxon>Pezizomycotina</taxon>
        <taxon>Leotiomycetes</taxon>
        <taxon>Helotiales</taxon>
        <taxon>Hyphodiscaceae</taxon>
        <taxon>Hyphodiscus</taxon>
    </lineage>
</organism>
<feature type="domain" description="Xylanolytic transcriptional activator regulatory" evidence="5">
    <location>
        <begin position="444"/>
        <end position="517"/>
    </location>
</feature>
<protein>
    <submittedName>
        <fullName evidence="6">Filamentous growth regulator 27</fullName>
    </submittedName>
</protein>
<evidence type="ECO:0000256" key="3">
    <source>
        <dbReference type="ARBA" id="ARBA00023242"/>
    </source>
</evidence>
<comment type="caution">
    <text evidence="6">The sequence shown here is derived from an EMBL/GenBank/DDBJ whole genome shotgun (WGS) entry which is preliminary data.</text>
</comment>
<evidence type="ECO:0000256" key="2">
    <source>
        <dbReference type="ARBA" id="ARBA00023163"/>
    </source>
</evidence>
<dbReference type="Proteomes" id="UP000785200">
    <property type="component" value="Unassembled WGS sequence"/>
</dbReference>
<keyword evidence="3" id="KW-0539">Nucleus</keyword>
<dbReference type="Pfam" id="PF00172">
    <property type="entry name" value="Zn_clus"/>
    <property type="match status" value="1"/>
</dbReference>
<dbReference type="GO" id="GO:0005634">
    <property type="term" value="C:nucleus"/>
    <property type="evidence" value="ECO:0007669"/>
    <property type="project" value="TreeGrafter"/>
</dbReference>
<dbReference type="GO" id="GO:0006351">
    <property type="term" value="P:DNA-templated transcription"/>
    <property type="evidence" value="ECO:0007669"/>
    <property type="project" value="InterPro"/>
</dbReference>
<name>A0A9P7AUH2_9HELO</name>
<evidence type="ECO:0000259" key="5">
    <source>
        <dbReference type="SMART" id="SM00906"/>
    </source>
</evidence>
<gene>
    <name evidence="6" type="ORF">D0Z07_6334</name>
</gene>
<evidence type="ECO:0000256" key="1">
    <source>
        <dbReference type="ARBA" id="ARBA00023015"/>
    </source>
</evidence>
<keyword evidence="1" id="KW-0805">Transcription regulation</keyword>
<dbReference type="EMBL" id="VNKQ01000014">
    <property type="protein sequence ID" value="KAG0646782.1"/>
    <property type="molecule type" value="Genomic_DNA"/>
</dbReference>
<dbReference type="PANTHER" id="PTHR47424:SF9">
    <property type="entry name" value="TAH-2"/>
    <property type="match status" value="1"/>
</dbReference>
<feature type="compositionally biased region" description="Polar residues" evidence="4">
    <location>
        <begin position="638"/>
        <end position="647"/>
    </location>
</feature>
<dbReference type="GO" id="GO:0000435">
    <property type="term" value="P:positive regulation of transcription from RNA polymerase II promoter by galactose"/>
    <property type="evidence" value="ECO:0007669"/>
    <property type="project" value="TreeGrafter"/>
</dbReference>
<keyword evidence="7" id="KW-1185">Reference proteome</keyword>
<dbReference type="InterPro" id="IPR007219">
    <property type="entry name" value="XnlR_reg_dom"/>
</dbReference>
<dbReference type="GO" id="GO:0000981">
    <property type="term" value="F:DNA-binding transcription factor activity, RNA polymerase II-specific"/>
    <property type="evidence" value="ECO:0007669"/>
    <property type="project" value="InterPro"/>
</dbReference>
<sequence length="908" mass="98743">MTRPKVDPDKRQRTAQACDSCKRRKQKVSTIRARNIYSKLCCRVQSCANHPSVWTSRTAYRFAQKTSLSNPRTLWRSHAALEYSPFISSLLDLLCSRMLTLLIKCNGSKPCNTCSKRGSTCMYGESSNESDEQPSPKRRAIDRGGDAVTSPVNGSQHHINLQYSNAQQSSSQELPQWVPILAAPLEVPDTLQPHESSGTKAPIDTPAPLFLNPTGDDRKDTINHVDQTSHLLSQGSTVSGQDEVADVYSNTRMLQDPTGRLLYVGDSATLSFLQLIRMIVDNVAGPSPFTMDPRRHRIVENTISLPANIRRTHLLPDRQTANVLVDAFFTNTNGVLKVFNRTSFLNTLDVCYADPLNIDPSWLCLLYLSFAIGLVAATPRPGTPEDAIIRKLRAEPVDRAELFYSDAKHLSDPLAGFEDAGFWSIQALTLMSLYMLIVSKRNAAYALFGMAVRSAFALGLHREETMCIFSGAEQSIRRNLWRSLYVLDRFLSASLGRPTSIRESDCSGDTLTTGEKPPFPQAPFPTAANAGFTGTLGLEASVRSCHVIGVILEKTIAKAGRKRWIPAYTGDKRVRYFLFASALIVLSNEFSALFQNGSAASCITNAINIMHYLAQLDPQANRLLFILTAFRDVAVRQNATTSQSSNPAIHPHLPPQRSSRATSKENIKPIGDPYIGRTSADSSTIPATAGQPAPHKRHGSSSGISPTNPLPSLINPIDSDAPNHNYHPEMKLAQSPSSNKTRQNSLDTFLDLARVSSNSSEAPGYFGGGEIDFEMLWQWPNANSTGLTPSSSGKFAADGVGVLSSTAPFSTNMKMEKGLENNEHSHAALNTPKLETPDFNNELSSLLYLDSESADCEILAVGLTPGGNIGIATVGGQGLGGLQQVDVQGISDSSVPLFGMSNPELSGS</sequence>
<dbReference type="InterPro" id="IPR051127">
    <property type="entry name" value="Fungal_SecMet_Regulators"/>
</dbReference>
<feature type="region of interest" description="Disordered" evidence="4">
    <location>
        <begin position="638"/>
        <end position="743"/>
    </location>
</feature>
<dbReference type="AlphaFoldDB" id="A0A9P7AUH2"/>
<dbReference type="OrthoDB" id="47007at2759"/>
<dbReference type="InterPro" id="IPR001138">
    <property type="entry name" value="Zn2Cys6_DnaBD"/>
</dbReference>
<dbReference type="PANTHER" id="PTHR47424">
    <property type="entry name" value="REGULATORY PROTEIN GAL4"/>
    <property type="match status" value="1"/>
</dbReference>
<keyword evidence="2" id="KW-0804">Transcription</keyword>
<evidence type="ECO:0000256" key="4">
    <source>
        <dbReference type="SAM" id="MobiDB-lite"/>
    </source>
</evidence>
<feature type="compositionally biased region" description="Polar residues" evidence="4">
    <location>
        <begin position="734"/>
        <end position="743"/>
    </location>
</feature>
<dbReference type="SMART" id="SM00906">
    <property type="entry name" value="Fungal_trans"/>
    <property type="match status" value="1"/>
</dbReference>
<accession>A0A9P7AUH2</accession>